<accession>A0A150T2K6</accession>
<sequence>MSTELHVPLTAYVIVAPGGRYAAVHEQAIAARRAPAHPAGADSGPHRCLGIRGSPWSFGGGVVPQ</sequence>
<name>A0A150T2K6_SORCE</name>
<evidence type="ECO:0000313" key="2">
    <source>
        <dbReference type="Proteomes" id="UP000075515"/>
    </source>
</evidence>
<organism evidence="1 2">
    <name type="scientific">Sorangium cellulosum</name>
    <name type="common">Polyangium cellulosum</name>
    <dbReference type="NCBI Taxonomy" id="56"/>
    <lineage>
        <taxon>Bacteria</taxon>
        <taxon>Pseudomonadati</taxon>
        <taxon>Myxococcota</taxon>
        <taxon>Polyangia</taxon>
        <taxon>Polyangiales</taxon>
        <taxon>Polyangiaceae</taxon>
        <taxon>Sorangium</taxon>
    </lineage>
</organism>
<comment type="caution">
    <text evidence="1">The sequence shown here is derived from an EMBL/GenBank/DDBJ whole genome shotgun (WGS) entry which is preliminary data.</text>
</comment>
<reference evidence="1 2" key="1">
    <citation type="submission" date="2014-02" db="EMBL/GenBank/DDBJ databases">
        <title>The small core and large imbalanced accessory genome model reveals a collaborative survival strategy of Sorangium cellulosum strains in nature.</title>
        <authorList>
            <person name="Han K."/>
            <person name="Peng R."/>
            <person name="Blom J."/>
            <person name="Li Y.-Z."/>
        </authorList>
    </citation>
    <scope>NUCLEOTIDE SEQUENCE [LARGE SCALE GENOMIC DNA]</scope>
    <source>
        <strain evidence="1 2">So0149</strain>
    </source>
</reference>
<evidence type="ECO:0000313" key="1">
    <source>
        <dbReference type="EMBL" id="KYF98945.1"/>
    </source>
</evidence>
<gene>
    <name evidence="1" type="ORF">BE18_52945</name>
</gene>
<dbReference type="EMBL" id="JEMC01001198">
    <property type="protein sequence ID" value="KYF98945.1"/>
    <property type="molecule type" value="Genomic_DNA"/>
</dbReference>
<dbReference type="Proteomes" id="UP000075515">
    <property type="component" value="Unassembled WGS sequence"/>
</dbReference>
<protein>
    <submittedName>
        <fullName evidence="1">Uncharacterized protein</fullName>
    </submittedName>
</protein>
<proteinExistence type="predicted"/>
<dbReference type="AlphaFoldDB" id="A0A150T2K6"/>